<evidence type="ECO:0000313" key="3">
    <source>
        <dbReference type="EMBL" id="EEN64143.1"/>
    </source>
</evidence>
<dbReference type="PANTHER" id="PTHR19959:SF119">
    <property type="entry name" value="FUNGAL LIPASE-LIKE DOMAIN-CONTAINING PROTEIN"/>
    <property type="match status" value="1"/>
</dbReference>
<dbReference type="InterPro" id="IPR019734">
    <property type="entry name" value="TPR_rpt"/>
</dbReference>
<dbReference type="InParanoid" id="C3Y733"/>
<dbReference type="PROSITE" id="PS50005">
    <property type="entry name" value="TPR"/>
    <property type="match status" value="3"/>
</dbReference>
<accession>C3Y733</accession>
<feature type="compositionally biased region" description="Polar residues" evidence="2">
    <location>
        <begin position="104"/>
        <end position="115"/>
    </location>
</feature>
<reference evidence="3" key="1">
    <citation type="journal article" date="2008" name="Nature">
        <title>The amphioxus genome and the evolution of the chordate karyotype.</title>
        <authorList>
            <consortium name="US DOE Joint Genome Institute (JGI-PGF)"/>
            <person name="Putnam N.H."/>
            <person name="Butts T."/>
            <person name="Ferrier D.E.K."/>
            <person name="Furlong R.F."/>
            <person name="Hellsten U."/>
            <person name="Kawashima T."/>
            <person name="Robinson-Rechavi M."/>
            <person name="Shoguchi E."/>
            <person name="Terry A."/>
            <person name="Yu J.-K."/>
            <person name="Benito-Gutierrez E.L."/>
            <person name="Dubchak I."/>
            <person name="Garcia-Fernandez J."/>
            <person name="Gibson-Brown J.J."/>
            <person name="Grigoriev I.V."/>
            <person name="Horton A.C."/>
            <person name="de Jong P.J."/>
            <person name="Jurka J."/>
            <person name="Kapitonov V.V."/>
            <person name="Kohara Y."/>
            <person name="Kuroki Y."/>
            <person name="Lindquist E."/>
            <person name="Lucas S."/>
            <person name="Osoegawa K."/>
            <person name="Pennacchio L.A."/>
            <person name="Salamov A.A."/>
            <person name="Satou Y."/>
            <person name="Sauka-Spengler T."/>
            <person name="Schmutz J."/>
            <person name="Shin-I T."/>
            <person name="Toyoda A."/>
            <person name="Bronner-Fraser M."/>
            <person name="Fujiyama A."/>
            <person name="Holland L.Z."/>
            <person name="Holland P.W.H."/>
            <person name="Satoh N."/>
            <person name="Rokhsar D.S."/>
        </authorList>
    </citation>
    <scope>NUCLEOTIDE SEQUENCE [LARGE SCALE GENOMIC DNA]</scope>
    <source>
        <strain evidence="3">S238N-H82</strain>
        <tissue evidence="3">Testes</tissue>
    </source>
</reference>
<dbReference type="EMBL" id="GG666488">
    <property type="protein sequence ID" value="EEN64143.1"/>
    <property type="molecule type" value="Genomic_DNA"/>
</dbReference>
<dbReference type="Pfam" id="PF13424">
    <property type="entry name" value="TPR_12"/>
    <property type="match status" value="2"/>
</dbReference>
<dbReference type="AlphaFoldDB" id="C3Y733"/>
<name>C3Y733_BRAFL</name>
<dbReference type="InterPro" id="IPR011990">
    <property type="entry name" value="TPR-like_helical_dom_sf"/>
</dbReference>
<evidence type="ECO:0000256" key="2">
    <source>
        <dbReference type="SAM" id="MobiDB-lite"/>
    </source>
</evidence>
<feature type="repeat" description="TPR" evidence="1">
    <location>
        <begin position="819"/>
        <end position="852"/>
    </location>
</feature>
<organism>
    <name type="scientific">Branchiostoma floridae</name>
    <name type="common">Florida lancelet</name>
    <name type="synonym">Amphioxus</name>
    <dbReference type="NCBI Taxonomy" id="7739"/>
    <lineage>
        <taxon>Eukaryota</taxon>
        <taxon>Metazoa</taxon>
        <taxon>Chordata</taxon>
        <taxon>Cephalochordata</taxon>
        <taxon>Leptocardii</taxon>
        <taxon>Amphioxiformes</taxon>
        <taxon>Branchiostomatidae</taxon>
        <taxon>Branchiostoma</taxon>
    </lineage>
</organism>
<feature type="repeat" description="TPR" evidence="1">
    <location>
        <begin position="863"/>
        <end position="896"/>
    </location>
</feature>
<dbReference type="SUPFAM" id="SSF48452">
    <property type="entry name" value="TPR-like"/>
    <property type="match status" value="1"/>
</dbReference>
<keyword evidence="1" id="KW-0802">TPR repeat</keyword>
<feature type="region of interest" description="Disordered" evidence="2">
    <location>
        <begin position="104"/>
        <end position="124"/>
    </location>
</feature>
<feature type="repeat" description="TPR" evidence="1">
    <location>
        <begin position="907"/>
        <end position="940"/>
    </location>
</feature>
<dbReference type="Gene3D" id="1.25.40.10">
    <property type="entry name" value="Tetratricopeptide repeat domain"/>
    <property type="match status" value="3"/>
</dbReference>
<evidence type="ECO:0000256" key="1">
    <source>
        <dbReference type="PROSITE-ProRule" id="PRU00339"/>
    </source>
</evidence>
<dbReference type="eggNOG" id="KOG1840">
    <property type="taxonomic scope" value="Eukaryota"/>
</dbReference>
<proteinExistence type="predicted"/>
<sequence>MLRVCEKLREADAKGRRYGLARAVTGYLRALVDAVADKDRLAEVELLKSLGDVNLEKGILEKDVGKFNMALALYVAAIVRCRHRDQGDGIEHRYKYTERLLQGVTSKGSQGQGQTTEDKETTTPAKVAGKFQNLDKKRAVGCNTDSLLVGYAQIMVEGIVNDNSMLETEAIKSLGDVYLKRGTETGDTRHLTRATALYNTALARCNNVQGTVAIVHRLLYTAKIRQDITTKSRKFLGHDVLAGGGMLVQECAYEEHLHDGSRALQTGDLDTAEKSFAAALKSVHVQGQHKKEAEPLHKLGKVYLKRGIQSKYGGDFTKAAALCNAALVRSSREDIQQAIKEVTHAFVKEILKIEQKVHSSSDDTEKHKLMLKTERDYVQEEIKRIEQEVDPYSLDDEDPIIKEVETKRVEAIKALCQTLVHQRKVFIAGLVDECMEVMGPPPCKYAMIGLGSQATGLVTPYSDLEFAILVDKETDPNVSYFRNLTHYLHLKVINLGETILPAMGIKSLNDFYSDDPLDSWFYDSVTPRGFAFDGAMPRACKTPLGRGRNSTGTSELIRTPRNMTNVLKEDLTLHLKKSYHLATILGNVSFITGEQGLVDEYRSLWTQQFQDNNGRVPMLMAMNALCDNESILQAQALTAELRNVKKEIYRFSSLAVSFWALLHNIQPTTPWETIQELRNSGVVSSENAHHLMVLVSISAELRLRTYMNNRGQVENMSVLWSMSTDTGIEEKLQKVFYISNPKQLMRYYYTERPLKRFISQLTDPQPVKEPPIFCDNSSELKAEVYKSLCDLENFKTCLKQTLQNYISKHGKNTAHRDVAASLNNLGAAWRELGDHRKAFSYYEQSLQMRQSIYGEDTAHPDIANSLNNLGNAWGDLGDHRKAFSYYEKALQMKRSIYGKGTAHPDIAHFLNNLGGALGKLGNFKKAVSYYEQSLQMRRSIYGKDTAHPDIANSLNNLGNAWGDLGDHRKRVSYHEQSLQMKRSLYGEGTAHPYIANSLNNLGEA</sequence>
<gene>
    <name evidence="3" type="ORF">BRAFLDRAFT_91388</name>
</gene>
<dbReference type="SMART" id="SM00028">
    <property type="entry name" value="TPR"/>
    <property type="match status" value="7"/>
</dbReference>
<protein>
    <submittedName>
        <fullName evidence="3">Uncharacterized protein</fullName>
    </submittedName>
</protein>
<dbReference type="PANTHER" id="PTHR19959">
    <property type="entry name" value="KINESIN LIGHT CHAIN"/>
    <property type="match status" value="1"/>
</dbReference>